<protein>
    <recommendedName>
        <fullName evidence="3">Lipoprotein</fullName>
    </recommendedName>
</protein>
<dbReference type="PROSITE" id="PS51257">
    <property type="entry name" value="PROKAR_LIPOPROTEIN"/>
    <property type="match status" value="1"/>
</dbReference>
<accession>A0A1H8LWY8</accession>
<dbReference type="Gene3D" id="3.40.50.10610">
    <property type="entry name" value="ABC-type transport auxiliary lipoprotein component"/>
    <property type="match status" value="1"/>
</dbReference>
<dbReference type="Pfam" id="PF05643">
    <property type="entry name" value="GNA1162-like"/>
    <property type="match status" value="1"/>
</dbReference>
<dbReference type="EMBL" id="FOCT01000011">
    <property type="protein sequence ID" value="SEO09408.1"/>
    <property type="molecule type" value="Genomic_DNA"/>
</dbReference>
<proteinExistence type="predicted"/>
<name>A0A1H8LWY8_9PROT</name>
<evidence type="ECO:0000313" key="2">
    <source>
        <dbReference type="Proteomes" id="UP000183898"/>
    </source>
</evidence>
<dbReference type="AlphaFoldDB" id="A0A1H8LWY8"/>
<evidence type="ECO:0008006" key="3">
    <source>
        <dbReference type="Google" id="ProtNLM"/>
    </source>
</evidence>
<reference evidence="1 2" key="1">
    <citation type="submission" date="2016-10" db="EMBL/GenBank/DDBJ databases">
        <authorList>
            <person name="de Groot N.N."/>
        </authorList>
    </citation>
    <scope>NUCLEOTIDE SEQUENCE [LARGE SCALE GENOMIC DNA]</scope>
    <source>
        <strain evidence="1 2">Nl18</strain>
    </source>
</reference>
<gene>
    <name evidence="1" type="ORF">SAMN05216404_11168</name>
</gene>
<organism evidence="1 2">
    <name type="scientific">Nitrosospira multiformis</name>
    <dbReference type="NCBI Taxonomy" id="1231"/>
    <lineage>
        <taxon>Bacteria</taxon>
        <taxon>Pseudomonadati</taxon>
        <taxon>Pseudomonadota</taxon>
        <taxon>Betaproteobacteria</taxon>
        <taxon>Nitrosomonadales</taxon>
        <taxon>Nitrosomonadaceae</taxon>
        <taxon>Nitrosospira</taxon>
    </lineage>
</organism>
<dbReference type="Proteomes" id="UP000183898">
    <property type="component" value="Unassembled WGS sequence"/>
</dbReference>
<evidence type="ECO:0000313" key="1">
    <source>
        <dbReference type="EMBL" id="SEO09408.1"/>
    </source>
</evidence>
<dbReference type="InterPro" id="IPR008517">
    <property type="entry name" value="GNA1162-like"/>
</dbReference>
<dbReference type="RefSeq" id="WP_074747900.1">
    <property type="nucleotide sequence ID" value="NZ_FOCT01000011.1"/>
</dbReference>
<sequence>MKGIFITITTIYMVSLLSSCAIQPEKNDLAAFYAHQPRSILVVPVVNNTTEISASPVFVSTITRPLAERGYYVFPVYLSDLVLRDFGLAEAGHIHLLPTQRLYELFGADAALFITIKDWSSKYIVLASTVTVEMDYELKDTRTGTLLWQSTQKVVHSSGGAGGGLIGMAVAAAVNAMATDYLPLARRANDQAFIAPKGLPAGPYNLEYGKDRDKF</sequence>